<dbReference type="InterPro" id="IPR043504">
    <property type="entry name" value="Peptidase_S1_PA_chymotrypsin"/>
</dbReference>
<dbReference type="PANTHER" id="PTHR24260:SF136">
    <property type="entry name" value="GH08193P-RELATED"/>
    <property type="match status" value="1"/>
</dbReference>
<evidence type="ECO:0000256" key="1">
    <source>
        <dbReference type="SAM" id="SignalP"/>
    </source>
</evidence>
<accession>A0A1Z3N4X2</accession>
<evidence type="ECO:0000313" key="3">
    <source>
        <dbReference type="EMBL" id="ASD62437.1"/>
    </source>
</evidence>
<dbReference type="InterPro" id="IPR009003">
    <property type="entry name" value="Peptidase_S1_PA"/>
</dbReference>
<dbReference type="GO" id="GO:0006508">
    <property type="term" value="P:proteolysis"/>
    <property type="evidence" value="ECO:0007669"/>
    <property type="project" value="InterPro"/>
</dbReference>
<dbReference type="InterPro" id="IPR018114">
    <property type="entry name" value="TRYPSIN_HIS"/>
</dbReference>
<dbReference type="OrthoDB" id="5290116at2"/>
<dbReference type="Gene3D" id="2.40.10.10">
    <property type="entry name" value="Trypsin-like serine proteases"/>
    <property type="match status" value="1"/>
</dbReference>
<evidence type="ECO:0000313" key="4">
    <source>
        <dbReference type="Proteomes" id="UP000197003"/>
    </source>
</evidence>
<dbReference type="EMBL" id="CP020946">
    <property type="protein sequence ID" value="ASD62437.1"/>
    <property type="molecule type" value="Genomic_DNA"/>
</dbReference>
<dbReference type="InterPro" id="IPR051333">
    <property type="entry name" value="CLIP_Serine_Protease"/>
</dbReference>
<sequence>MKTKLYVSSFIVLILSACGGYEAAYSPAPNDTAIVGGTMTAKDNIVSQYVVLIYDNPTKTYCTGALISKRLILTAAHCVGKGAEGLTLAFGLNPLAGQYVMKKAHKVATHDKYKKLNSTERNDIALISMKEDAPASYRPLTLPDSKFPLSKDLIFTAAGYGRISGKKTSADDTQGSGKLRHVDLTISHFSSDETQFYINQEDGKGICNGDSGGPALMRYSGKDYVVGVASAISWTVPGEVKASQKSQYIDNKDLCKDKSIYMNVIKYRQWIDDNSKKLL</sequence>
<reference evidence="3 4" key="1">
    <citation type="submission" date="2017-04" db="EMBL/GenBank/DDBJ databases">
        <title>Whole genome sequence of Bdellovibrio bacteriovorus strain SSB218315.</title>
        <authorList>
            <person name="Oyedara O."/>
            <person name="Rodriguez-Perez M.A."/>
        </authorList>
    </citation>
    <scope>NUCLEOTIDE SEQUENCE [LARGE SCALE GENOMIC DNA]</scope>
    <source>
        <strain evidence="3 4">SSB218315</strain>
    </source>
</reference>
<gene>
    <name evidence="3" type="ORF">B9G79_02090</name>
</gene>
<dbReference type="PRINTS" id="PR00722">
    <property type="entry name" value="CHYMOTRYPSIN"/>
</dbReference>
<dbReference type="Proteomes" id="UP000197003">
    <property type="component" value="Chromosome"/>
</dbReference>
<dbReference type="PROSITE" id="PS51257">
    <property type="entry name" value="PROKAR_LIPOPROTEIN"/>
    <property type="match status" value="1"/>
</dbReference>
<feature type="domain" description="Peptidase S1" evidence="2">
    <location>
        <begin position="34"/>
        <end position="276"/>
    </location>
</feature>
<dbReference type="SUPFAM" id="SSF50494">
    <property type="entry name" value="Trypsin-like serine proteases"/>
    <property type="match status" value="1"/>
</dbReference>
<dbReference type="RefSeq" id="WP_088564077.1">
    <property type="nucleotide sequence ID" value="NZ_CP020946.1"/>
</dbReference>
<evidence type="ECO:0000259" key="2">
    <source>
        <dbReference type="PROSITE" id="PS50240"/>
    </source>
</evidence>
<dbReference type="PROSITE" id="PS50240">
    <property type="entry name" value="TRYPSIN_DOM"/>
    <property type="match status" value="1"/>
</dbReference>
<dbReference type="GO" id="GO:0004252">
    <property type="term" value="F:serine-type endopeptidase activity"/>
    <property type="evidence" value="ECO:0007669"/>
    <property type="project" value="InterPro"/>
</dbReference>
<dbReference type="AlphaFoldDB" id="A0A1Z3N4X2"/>
<dbReference type="PANTHER" id="PTHR24260">
    <property type="match status" value="1"/>
</dbReference>
<dbReference type="InterPro" id="IPR001254">
    <property type="entry name" value="Trypsin_dom"/>
</dbReference>
<protein>
    <submittedName>
        <fullName evidence="3">Phosphotrypsin</fullName>
    </submittedName>
</protein>
<dbReference type="PROSITE" id="PS00134">
    <property type="entry name" value="TRYPSIN_HIS"/>
    <property type="match status" value="1"/>
</dbReference>
<proteinExistence type="predicted"/>
<dbReference type="SMART" id="SM00020">
    <property type="entry name" value="Tryp_SPc"/>
    <property type="match status" value="1"/>
</dbReference>
<keyword evidence="1" id="KW-0732">Signal</keyword>
<name>A0A1Z3N4X2_BDEBC</name>
<dbReference type="Pfam" id="PF00089">
    <property type="entry name" value="Trypsin"/>
    <property type="match status" value="1"/>
</dbReference>
<dbReference type="InterPro" id="IPR001314">
    <property type="entry name" value="Peptidase_S1A"/>
</dbReference>
<feature type="chain" id="PRO_5012870868" evidence="1">
    <location>
        <begin position="24"/>
        <end position="279"/>
    </location>
</feature>
<feature type="signal peptide" evidence="1">
    <location>
        <begin position="1"/>
        <end position="23"/>
    </location>
</feature>
<organism evidence="3 4">
    <name type="scientific">Bdellovibrio bacteriovorus</name>
    <dbReference type="NCBI Taxonomy" id="959"/>
    <lineage>
        <taxon>Bacteria</taxon>
        <taxon>Pseudomonadati</taxon>
        <taxon>Bdellovibrionota</taxon>
        <taxon>Bdellovibrionia</taxon>
        <taxon>Bdellovibrionales</taxon>
        <taxon>Pseudobdellovibrionaceae</taxon>
        <taxon>Bdellovibrio</taxon>
    </lineage>
</organism>